<dbReference type="GeneID" id="41594333"/>
<dbReference type="Pfam" id="PF01037">
    <property type="entry name" value="AsnC_trans_reg"/>
    <property type="match status" value="1"/>
</dbReference>
<dbReference type="InterPro" id="IPR011008">
    <property type="entry name" value="Dimeric_a/b-barrel"/>
</dbReference>
<dbReference type="Proteomes" id="UP000236248">
    <property type="component" value="Chromosome NCAV"/>
</dbReference>
<sequence length="77" mass="8297">MKAFVEIKIEAGANIERIIQLLRSTEGVKEAFAVTGHTDIIASVEASDLKGIADVVTQKIHAIKGIDNTETMVCVED</sequence>
<feature type="domain" description="Transcription regulator AsnC/Lrp ligand binding" evidence="1">
    <location>
        <begin position="5"/>
        <end position="76"/>
    </location>
</feature>
<reference evidence="3" key="1">
    <citation type="submission" date="2018-01" db="EMBL/GenBank/DDBJ databases">
        <authorList>
            <person name="Kerou L M."/>
        </authorList>
    </citation>
    <scope>NUCLEOTIDE SEQUENCE [LARGE SCALE GENOMIC DNA]</scope>
    <source>
        <strain evidence="3">SCU2</strain>
    </source>
</reference>
<evidence type="ECO:0000313" key="3">
    <source>
        <dbReference type="Proteomes" id="UP000236248"/>
    </source>
</evidence>
<evidence type="ECO:0000259" key="1">
    <source>
        <dbReference type="Pfam" id="PF01037"/>
    </source>
</evidence>
<accession>A0A2K5AP68</accession>
<dbReference type="SUPFAM" id="SSF54909">
    <property type="entry name" value="Dimeric alpha+beta barrel"/>
    <property type="match status" value="1"/>
</dbReference>
<proteinExistence type="predicted"/>
<evidence type="ECO:0000313" key="2">
    <source>
        <dbReference type="EMBL" id="SPC33430.1"/>
    </source>
</evidence>
<name>A0A2K5AP68_9ARCH</name>
<dbReference type="KEGG" id="ncv:NCAV_0232"/>
<dbReference type="RefSeq" id="WP_103287745.1">
    <property type="nucleotide sequence ID" value="NZ_LT981265.1"/>
</dbReference>
<gene>
    <name evidence="2" type="ORF">NCAV_0232</name>
</gene>
<keyword evidence="3" id="KW-1185">Reference proteome</keyword>
<dbReference type="EMBL" id="LT981265">
    <property type="protein sequence ID" value="SPC33430.1"/>
    <property type="molecule type" value="Genomic_DNA"/>
</dbReference>
<protein>
    <recommendedName>
        <fullName evidence="1">Transcription regulator AsnC/Lrp ligand binding domain-containing protein</fullName>
    </recommendedName>
</protein>
<organism evidence="2 3">
    <name type="scientific">Candidatus Nitrosocaldus cavascurensis</name>
    <dbReference type="NCBI Taxonomy" id="2058097"/>
    <lineage>
        <taxon>Archaea</taxon>
        <taxon>Nitrososphaerota</taxon>
        <taxon>Nitrososphaeria</taxon>
        <taxon>Candidatus Nitrosocaldales</taxon>
        <taxon>Candidatus Nitrosocaldaceae</taxon>
        <taxon>Candidatus Nitrosocaldus</taxon>
    </lineage>
</organism>
<dbReference type="AlphaFoldDB" id="A0A2K5AP68"/>
<dbReference type="Gene3D" id="3.30.70.920">
    <property type="match status" value="1"/>
</dbReference>
<dbReference type="InterPro" id="IPR019887">
    <property type="entry name" value="Tscrpt_reg_AsnC/Lrp_C"/>
</dbReference>